<accession>A0ABX1TPK2</accession>
<dbReference type="Pfam" id="PF14559">
    <property type="entry name" value="TPR_19"/>
    <property type="match status" value="1"/>
</dbReference>
<gene>
    <name evidence="3" type="ORF">E4P82_14680</name>
</gene>
<evidence type="ECO:0000313" key="4">
    <source>
        <dbReference type="Proteomes" id="UP000760480"/>
    </source>
</evidence>
<dbReference type="InterPro" id="IPR019734">
    <property type="entry name" value="TPR_rpt"/>
</dbReference>
<evidence type="ECO:0000256" key="2">
    <source>
        <dbReference type="SAM" id="Phobius"/>
    </source>
</evidence>
<comment type="caution">
    <text evidence="3">The sequence shown here is derived from an EMBL/GenBank/DDBJ whole genome shotgun (WGS) entry which is preliminary data.</text>
</comment>
<name>A0ABX1TPK2_9GAMM</name>
<dbReference type="Proteomes" id="UP000760480">
    <property type="component" value="Unassembled WGS sequence"/>
</dbReference>
<dbReference type="EMBL" id="SPMZ01000045">
    <property type="protein sequence ID" value="NMQ20330.1"/>
    <property type="molecule type" value="Genomic_DNA"/>
</dbReference>
<keyword evidence="2" id="KW-0472">Membrane</keyword>
<feature type="transmembrane region" description="Helical" evidence="2">
    <location>
        <begin position="38"/>
        <end position="55"/>
    </location>
</feature>
<dbReference type="SMART" id="SM00028">
    <property type="entry name" value="TPR"/>
    <property type="match status" value="3"/>
</dbReference>
<keyword evidence="2" id="KW-0812">Transmembrane</keyword>
<dbReference type="PROSITE" id="PS50005">
    <property type="entry name" value="TPR"/>
    <property type="match status" value="2"/>
</dbReference>
<feature type="repeat" description="TPR" evidence="1">
    <location>
        <begin position="101"/>
        <end position="134"/>
    </location>
</feature>
<keyword evidence="1" id="KW-0802">TPR repeat</keyword>
<dbReference type="InterPro" id="IPR011990">
    <property type="entry name" value="TPR-like_helical_dom_sf"/>
</dbReference>
<proteinExistence type="predicted"/>
<dbReference type="SUPFAM" id="SSF48452">
    <property type="entry name" value="TPR-like"/>
    <property type="match status" value="1"/>
</dbReference>
<evidence type="ECO:0000256" key="1">
    <source>
        <dbReference type="PROSITE-ProRule" id="PRU00339"/>
    </source>
</evidence>
<feature type="repeat" description="TPR" evidence="1">
    <location>
        <begin position="169"/>
        <end position="202"/>
    </location>
</feature>
<sequence>MRRRRSERSCDFQTLGAANTVDRSQADSGENKTMRDRLQILAVAVVLSVMAPAWAGPYEAVFGYVQQMLAQSAKNDTAGMSATLRQLESVPRPARQNVKEARALNKQGLDALRRNDFSSALDAFQQAQQADPADVEVSGNLGYVQLKLGQFKRAEHQLVYTLSLAPERASTWFNLGQVYGAMGEVDKAIGAFANSYRYSQDAPKTRELMMQAALAPENDEVTRTALRRTLQLLGLPQ</sequence>
<keyword evidence="4" id="KW-1185">Reference proteome</keyword>
<evidence type="ECO:0000313" key="3">
    <source>
        <dbReference type="EMBL" id="NMQ20330.1"/>
    </source>
</evidence>
<keyword evidence="2" id="KW-1133">Transmembrane helix</keyword>
<dbReference type="Gene3D" id="1.25.40.10">
    <property type="entry name" value="Tetratricopeptide repeat domain"/>
    <property type="match status" value="1"/>
</dbReference>
<organism evidence="3 4">
    <name type="scientific">Candidatus Competibacter phosphatis</name>
    <dbReference type="NCBI Taxonomy" id="221280"/>
    <lineage>
        <taxon>Bacteria</taxon>
        <taxon>Pseudomonadati</taxon>
        <taxon>Pseudomonadota</taxon>
        <taxon>Gammaproteobacteria</taxon>
        <taxon>Candidatus Competibacteraceae</taxon>
        <taxon>Candidatus Competibacter</taxon>
    </lineage>
</organism>
<protein>
    <submittedName>
        <fullName evidence="3">Tetratricopeptide repeat protein</fullName>
    </submittedName>
</protein>
<dbReference type="Pfam" id="PF13181">
    <property type="entry name" value="TPR_8"/>
    <property type="match status" value="1"/>
</dbReference>
<reference evidence="3 4" key="1">
    <citation type="submission" date="2019-03" db="EMBL/GenBank/DDBJ databases">
        <title>Metabolic reconstructions from genomes of highly enriched 'Candidatus Accumulibacter' and 'Candidatus Competibacter' bioreactor populations.</title>
        <authorList>
            <person name="Annavajhala M.K."/>
            <person name="Welles L."/>
            <person name="Abbas B."/>
            <person name="Sorokin D."/>
            <person name="Park H."/>
            <person name="Van Loosdrecht M."/>
            <person name="Chandran K."/>
        </authorList>
    </citation>
    <scope>NUCLEOTIDE SEQUENCE [LARGE SCALE GENOMIC DNA]</scope>
    <source>
        <strain evidence="3 4">SBR_G</strain>
    </source>
</reference>